<feature type="domain" description="YCII-related" evidence="2">
    <location>
        <begin position="1"/>
        <end position="89"/>
    </location>
</feature>
<dbReference type="Gene3D" id="3.30.70.1060">
    <property type="entry name" value="Dimeric alpha+beta barrel"/>
    <property type="match status" value="1"/>
</dbReference>
<dbReference type="InterPro" id="IPR011008">
    <property type="entry name" value="Dimeric_a/b-barrel"/>
</dbReference>
<gene>
    <name evidence="3" type="ORF">LMG27952_04201</name>
</gene>
<proteinExistence type="inferred from homology"/>
<dbReference type="SUPFAM" id="SSF54909">
    <property type="entry name" value="Dimeric alpha+beta barrel"/>
    <property type="match status" value="1"/>
</dbReference>
<dbReference type="PANTHER" id="PTHR33606">
    <property type="entry name" value="PROTEIN YCII"/>
    <property type="match status" value="1"/>
</dbReference>
<comment type="caution">
    <text evidence="3">The sequence shown here is derived from an EMBL/GenBank/DDBJ whole genome shotgun (WGS) entry which is preliminary data.</text>
</comment>
<dbReference type="Proteomes" id="UP000656319">
    <property type="component" value="Unassembled WGS sequence"/>
</dbReference>
<reference evidence="3 4" key="1">
    <citation type="submission" date="2020-10" db="EMBL/GenBank/DDBJ databases">
        <authorList>
            <person name="Peeters C."/>
        </authorList>
    </citation>
    <scope>NUCLEOTIDE SEQUENCE [LARGE SCALE GENOMIC DNA]</scope>
    <source>
        <strain evidence="3 4">LMG 27952</strain>
    </source>
</reference>
<dbReference type="EMBL" id="CAJHCQ010000011">
    <property type="protein sequence ID" value="CAD6544868.1"/>
    <property type="molecule type" value="Genomic_DNA"/>
</dbReference>
<dbReference type="InterPro" id="IPR005545">
    <property type="entry name" value="YCII"/>
</dbReference>
<sequence length="99" mass="10782">MYFAIVAIDRPGMTEVRARTRPAHREYLRTLPDGVVYRLGGPLMASDGATAIGTLLVIEAPDLTTAERFSAGDPYSKADIFAQVSVRAWDWGTGNPDRA</sequence>
<dbReference type="InterPro" id="IPR051807">
    <property type="entry name" value="Sec-metab_biosynth-assoc"/>
</dbReference>
<dbReference type="RefSeq" id="WP_201697831.1">
    <property type="nucleotide sequence ID" value="NZ_CAJHCQ010000011.1"/>
</dbReference>
<comment type="similarity">
    <text evidence="1">Belongs to the YciI family.</text>
</comment>
<evidence type="ECO:0000313" key="3">
    <source>
        <dbReference type="EMBL" id="CAD6544868.1"/>
    </source>
</evidence>
<evidence type="ECO:0000313" key="4">
    <source>
        <dbReference type="Proteomes" id="UP000656319"/>
    </source>
</evidence>
<name>A0ABM8NV24_9BURK</name>
<organism evidence="3 4">
    <name type="scientific">Paraburkholderia hiiakae</name>
    <dbReference type="NCBI Taxonomy" id="1081782"/>
    <lineage>
        <taxon>Bacteria</taxon>
        <taxon>Pseudomonadati</taxon>
        <taxon>Pseudomonadota</taxon>
        <taxon>Betaproteobacteria</taxon>
        <taxon>Burkholderiales</taxon>
        <taxon>Burkholderiaceae</taxon>
        <taxon>Paraburkholderia</taxon>
    </lineage>
</organism>
<evidence type="ECO:0000259" key="2">
    <source>
        <dbReference type="Pfam" id="PF03795"/>
    </source>
</evidence>
<dbReference type="PANTHER" id="PTHR33606:SF3">
    <property type="entry name" value="PROTEIN YCII"/>
    <property type="match status" value="1"/>
</dbReference>
<dbReference type="Pfam" id="PF03795">
    <property type="entry name" value="YCII"/>
    <property type="match status" value="1"/>
</dbReference>
<accession>A0ABM8NV24</accession>
<protein>
    <recommendedName>
        <fullName evidence="2">YCII-related domain-containing protein</fullName>
    </recommendedName>
</protein>
<evidence type="ECO:0000256" key="1">
    <source>
        <dbReference type="ARBA" id="ARBA00007689"/>
    </source>
</evidence>
<keyword evidence="4" id="KW-1185">Reference proteome</keyword>